<dbReference type="AlphaFoldDB" id="A0A0C9VWL9"/>
<protein>
    <submittedName>
        <fullName evidence="1">Uncharacterized protein</fullName>
    </submittedName>
</protein>
<organism evidence="1 2">
    <name type="scientific">Sphaerobolus stellatus (strain SS14)</name>
    <dbReference type="NCBI Taxonomy" id="990650"/>
    <lineage>
        <taxon>Eukaryota</taxon>
        <taxon>Fungi</taxon>
        <taxon>Dikarya</taxon>
        <taxon>Basidiomycota</taxon>
        <taxon>Agaricomycotina</taxon>
        <taxon>Agaricomycetes</taxon>
        <taxon>Phallomycetidae</taxon>
        <taxon>Geastrales</taxon>
        <taxon>Sphaerobolaceae</taxon>
        <taxon>Sphaerobolus</taxon>
    </lineage>
</organism>
<reference evidence="1 2" key="1">
    <citation type="submission" date="2014-06" db="EMBL/GenBank/DDBJ databases">
        <title>Evolutionary Origins and Diversification of the Mycorrhizal Mutualists.</title>
        <authorList>
            <consortium name="DOE Joint Genome Institute"/>
            <consortium name="Mycorrhizal Genomics Consortium"/>
            <person name="Kohler A."/>
            <person name="Kuo A."/>
            <person name="Nagy L.G."/>
            <person name="Floudas D."/>
            <person name="Copeland A."/>
            <person name="Barry K.W."/>
            <person name="Cichocki N."/>
            <person name="Veneault-Fourrey C."/>
            <person name="LaButti K."/>
            <person name="Lindquist E.A."/>
            <person name="Lipzen A."/>
            <person name="Lundell T."/>
            <person name="Morin E."/>
            <person name="Murat C."/>
            <person name="Riley R."/>
            <person name="Ohm R."/>
            <person name="Sun H."/>
            <person name="Tunlid A."/>
            <person name="Henrissat B."/>
            <person name="Grigoriev I.V."/>
            <person name="Hibbett D.S."/>
            <person name="Martin F."/>
        </authorList>
    </citation>
    <scope>NUCLEOTIDE SEQUENCE [LARGE SCALE GENOMIC DNA]</scope>
    <source>
        <strain evidence="1 2">SS14</strain>
    </source>
</reference>
<accession>A0A0C9VWL9</accession>
<dbReference type="OrthoDB" id="3222453at2759"/>
<dbReference type="EMBL" id="KN837124">
    <property type="protein sequence ID" value="KIJ43210.1"/>
    <property type="molecule type" value="Genomic_DNA"/>
</dbReference>
<dbReference type="Proteomes" id="UP000054279">
    <property type="component" value="Unassembled WGS sequence"/>
</dbReference>
<gene>
    <name evidence="1" type="ORF">M422DRAFT_253404</name>
</gene>
<proteinExistence type="predicted"/>
<name>A0A0C9VWL9_SPHS4</name>
<evidence type="ECO:0000313" key="2">
    <source>
        <dbReference type="Proteomes" id="UP000054279"/>
    </source>
</evidence>
<evidence type="ECO:0000313" key="1">
    <source>
        <dbReference type="EMBL" id="KIJ43210.1"/>
    </source>
</evidence>
<sequence length="100" mass="11132">MSMLNTNDVTVLYSQAFGLSKMELGHALWDADHPAPEIAPEIGSIGFVYRGKWVQIAKLEDPEIDRNILKGSIKADEPLRYGRPEGRGSILNVYTCQTIL</sequence>
<dbReference type="HOGENOM" id="CLU_2307855_0_0_1"/>
<keyword evidence="2" id="KW-1185">Reference proteome</keyword>